<dbReference type="Proteomes" id="UP000310314">
    <property type="component" value="Unassembled WGS sequence"/>
</dbReference>
<dbReference type="Gene3D" id="3.60.21.10">
    <property type="match status" value="1"/>
</dbReference>
<accession>A0A5S3PW49</accession>
<organism evidence="2 3">
    <name type="scientific">Maribacter algarum</name>
    <name type="common">ex Zhang et al. 2020</name>
    <dbReference type="NCBI Taxonomy" id="2578118"/>
    <lineage>
        <taxon>Bacteria</taxon>
        <taxon>Pseudomonadati</taxon>
        <taxon>Bacteroidota</taxon>
        <taxon>Flavobacteriia</taxon>
        <taxon>Flavobacteriales</taxon>
        <taxon>Flavobacteriaceae</taxon>
        <taxon>Maribacter</taxon>
    </lineage>
</organism>
<dbReference type="InterPro" id="IPR006186">
    <property type="entry name" value="Ser/Thr-sp_prot-phosphatase"/>
</dbReference>
<keyword evidence="3" id="KW-1185">Reference proteome</keyword>
<comment type="caution">
    <text evidence="2">The sequence shown here is derived from an EMBL/GenBank/DDBJ whole genome shotgun (WGS) entry which is preliminary data.</text>
</comment>
<dbReference type="PANTHER" id="PTHR42850">
    <property type="entry name" value="METALLOPHOSPHOESTERASE"/>
    <property type="match status" value="1"/>
</dbReference>
<proteinExistence type="predicted"/>
<dbReference type="GO" id="GO:0110154">
    <property type="term" value="P:RNA decapping"/>
    <property type="evidence" value="ECO:0007669"/>
    <property type="project" value="TreeGrafter"/>
</dbReference>
<dbReference type="EMBL" id="VATY01000001">
    <property type="protein sequence ID" value="TMM59183.1"/>
    <property type="molecule type" value="Genomic_DNA"/>
</dbReference>
<gene>
    <name evidence="2" type="ORF">FEE95_07060</name>
</gene>
<reference evidence="2 3" key="1">
    <citation type="submission" date="2019-05" db="EMBL/GenBank/DDBJ databases">
        <authorList>
            <person name="Zhang J.-Y."/>
            <person name="Feg X."/>
            <person name="Du Z.-J."/>
        </authorList>
    </citation>
    <scope>NUCLEOTIDE SEQUENCE [LARGE SCALE GENOMIC DNA]</scope>
    <source>
        <strain evidence="2 3">RZ26</strain>
    </source>
</reference>
<dbReference type="OrthoDB" id="9808081at2"/>
<dbReference type="GO" id="GO:0008803">
    <property type="term" value="F:bis(5'-nucleosyl)-tetraphosphatase (symmetrical) activity"/>
    <property type="evidence" value="ECO:0007669"/>
    <property type="project" value="TreeGrafter"/>
</dbReference>
<evidence type="ECO:0000259" key="1">
    <source>
        <dbReference type="Pfam" id="PF00149"/>
    </source>
</evidence>
<feature type="domain" description="Calcineurin-like phosphoesterase" evidence="1">
    <location>
        <begin position="5"/>
        <end position="191"/>
    </location>
</feature>
<name>A0A5S3PW49_9FLAO</name>
<evidence type="ECO:0000313" key="2">
    <source>
        <dbReference type="EMBL" id="TMM59183.1"/>
    </source>
</evidence>
<dbReference type="SUPFAM" id="SSF56300">
    <property type="entry name" value="Metallo-dependent phosphatases"/>
    <property type="match status" value="1"/>
</dbReference>
<dbReference type="InterPro" id="IPR029052">
    <property type="entry name" value="Metallo-depent_PP-like"/>
</dbReference>
<dbReference type="PRINTS" id="PR00114">
    <property type="entry name" value="STPHPHTASE"/>
</dbReference>
<dbReference type="GO" id="GO:0016791">
    <property type="term" value="F:phosphatase activity"/>
    <property type="evidence" value="ECO:0007669"/>
    <property type="project" value="TreeGrafter"/>
</dbReference>
<protein>
    <submittedName>
        <fullName evidence="2">Serine/threonine protein phosphatase</fullName>
    </submittedName>
</protein>
<dbReference type="RefSeq" id="WP_138657172.1">
    <property type="nucleotide sequence ID" value="NZ_VATY01000001.1"/>
</dbReference>
<dbReference type="GO" id="GO:0005737">
    <property type="term" value="C:cytoplasm"/>
    <property type="evidence" value="ECO:0007669"/>
    <property type="project" value="TreeGrafter"/>
</dbReference>
<dbReference type="Pfam" id="PF00149">
    <property type="entry name" value="Metallophos"/>
    <property type="match status" value="1"/>
</dbReference>
<dbReference type="PANTHER" id="PTHR42850:SF4">
    <property type="entry name" value="ZINC-DEPENDENT ENDOPOLYPHOSPHATASE"/>
    <property type="match status" value="1"/>
</dbReference>
<evidence type="ECO:0000313" key="3">
    <source>
        <dbReference type="Proteomes" id="UP000310314"/>
    </source>
</evidence>
<dbReference type="AlphaFoldDB" id="A0A5S3PW49"/>
<dbReference type="InterPro" id="IPR004843">
    <property type="entry name" value="Calcineurin-like_PHP"/>
</dbReference>
<sequence length="245" mass="28176">MKKSRTLVIGDIHSGLSALEQVLEKAKVTSDDKIVFLGDYVDGWSTAVETVNFLIALKETHNCVFIQGNHDELCYDWLKEKKDNPIWLQHGGQATLESYEEADDKTIEAHLQFYEGLENYHLDSANRLFLHAGFTNLKGVEHEYFTKTFYWDRTLWELAQSLNPEMLKEDEYYPSRLKHYSEIYIGHTPISKKLSDVVPTMSANVWNIDTGAAFKGPLSVIDVDTKEIWQSDPVHTLYPTEKGRN</sequence>
<dbReference type="InterPro" id="IPR050126">
    <property type="entry name" value="Ap4A_hydrolase"/>
</dbReference>